<feature type="compositionally biased region" description="Basic and acidic residues" evidence="1">
    <location>
        <begin position="35"/>
        <end position="59"/>
    </location>
</feature>
<gene>
    <name evidence="2" type="ORF">TPSB3V08_LOCUS6569</name>
</gene>
<reference evidence="2" key="1">
    <citation type="submission" date="2020-11" db="EMBL/GenBank/DDBJ databases">
        <authorList>
            <person name="Tran Van P."/>
        </authorList>
    </citation>
    <scope>NUCLEOTIDE SEQUENCE</scope>
</reference>
<dbReference type="EMBL" id="OD003900">
    <property type="protein sequence ID" value="CAD7408854.1"/>
    <property type="molecule type" value="Genomic_DNA"/>
</dbReference>
<sequence>MKPGLSSQFNVDSAWTYLWSEAWPRLVQVGPKWSRSRDRDRERDREREKEKEREKERDRERKKRGLPPVKKDHLSVDRWYKAALFNEEKRLRAVDLLQQELLSYVAPETQANETPKPAVLTE</sequence>
<organism evidence="2">
    <name type="scientific">Timema poppense</name>
    <name type="common">Walking stick</name>
    <dbReference type="NCBI Taxonomy" id="170557"/>
    <lineage>
        <taxon>Eukaryota</taxon>
        <taxon>Metazoa</taxon>
        <taxon>Ecdysozoa</taxon>
        <taxon>Arthropoda</taxon>
        <taxon>Hexapoda</taxon>
        <taxon>Insecta</taxon>
        <taxon>Pterygota</taxon>
        <taxon>Neoptera</taxon>
        <taxon>Polyneoptera</taxon>
        <taxon>Phasmatodea</taxon>
        <taxon>Timematodea</taxon>
        <taxon>Timematoidea</taxon>
        <taxon>Timematidae</taxon>
        <taxon>Timema</taxon>
    </lineage>
</organism>
<protein>
    <submittedName>
        <fullName evidence="2">Uncharacterized protein</fullName>
    </submittedName>
</protein>
<proteinExistence type="predicted"/>
<accession>A0A7R9D655</accession>
<evidence type="ECO:0000256" key="1">
    <source>
        <dbReference type="SAM" id="MobiDB-lite"/>
    </source>
</evidence>
<name>A0A7R9D655_TIMPO</name>
<feature type="region of interest" description="Disordered" evidence="1">
    <location>
        <begin position="31"/>
        <end position="69"/>
    </location>
</feature>
<evidence type="ECO:0000313" key="2">
    <source>
        <dbReference type="EMBL" id="CAD7408854.1"/>
    </source>
</evidence>
<dbReference type="AlphaFoldDB" id="A0A7R9D655"/>